<dbReference type="Proteomes" id="UP000593567">
    <property type="component" value="Unassembled WGS sequence"/>
</dbReference>
<evidence type="ECO:0000313" key="1">
    <source>
        <dbReference type="EMBL" id="KAF6020656.1"/>
    </source>
</evidence>
<name>A0A7J7J4R9_BUGNE</name>
<dbReference type="EMBL" id="VXIV02003154">
    <property type="protein sequence ID" value="KAF6020656.1"/>
    <property type="molecule type" value="Genomic_DNA"/>
</dbReference>
<evidence type="ECO:0000313" key="2">
    <source>
        <dbReference type="Proteomes" id="UP000593567"/>
    </source>
</evidence>
<accession>A0A7J7J4R9</accession>
<sequence length="80" mass="8933">MIDSKSSLNLFHGVKSCKVSRQAKRHNHTDVGIMIIVEQLLLGVSALYVGARTIHSDVDLQQIKICYLNLAPTAVTLSWW</sequence>
<gene>
    <name evidence="1" type="ORF">EB796_021026</name>
</gene>
<dbReference type="AlphaFoldDB" id="A0A7J7J4R9"/>
<proteinExistence type="predicted"/>
<comment type="caution">
    <text evidence="1">The sequence shown here is derived from an EMBL/GenBank/DDBJ whole genome shotgun (WGS) entry which is preliminary data.</text>
</comment>
<organism evidence="1 2">
    <name type="scientific">Bugula neritina</name>
    <name type="common">Brown bryozoan</name>
    <name type="synonym">Sertularia neritina</name>
    <dbReference type="NCBI Taxonomy" id="10212"/>
    <lineage>
        <taxon>Eukaryota</taxon>
        <taxon>Metazoa</taxon>
        <taxon>Spiralia</taxon>
        <taxon>Lophotrochozoa</taxon>
        <taxon>Bryozoa</taxon>
        <taxon>Gymnolaemata</taxon>
        <taxon>Cheilostomatida</taxon>
        <taxon>Flustrina</taxon>
        <taxon>Buguloidea</taxon>
        <taxon>Bugulidae</taxon>
        <taxon>Bugula</taxon>
    </lineage>
</organism>
<protein>
    <submittedName>
        <fullName evidence="1">Uncharacterized protein</fullName>
    </submittedName>
</protein>
<keyword evidence="2" id="KW-1185">Reference proteome</keyword>
<reference evidence="1" key="1">
    <citation type="submission" date="2020-06" db="EMBL/GenBank/DDBJ databases">
        <title>Draft genome of Bugula neritina, a colonial animal packing powerful symbionts and potential medicines.</title>
        <authorList>
            <person name="Rayko M."/>
        </authorList>
    </citation>
    <scope>NUCLEOTIDE SEQUENCE [LARGE SCALE GENOMIC DNA]</scope>
    <source>
        <strain evidence="1">Kwan_BN1</strain>
    </source>
</reference>